<keyword evidence="2" id="KW-1133">Transmembrane helix</keyword>
<feature type="transmembrane region" description="Helical" evidence="2">
    <location>
        <begin position="473"/>
        <end position="497"/>
    </location>
</feature>
<dbReference type="Proteomes" id="UP000092716">
    <property type="component" value="Chromosome 8"/>
</dbReference>
<evidence type="ECO:0000313" key="4">
    <source>
        <dbReference type="Proteomes" id="UP000092716"/>
    </source>
</evidence>
<dbReference type="Pfam" id="PF05795">
    <property type="entry name" value="Plasmodium_Vir"/>
    <property type="match status" value="2"/>
</dbReference>
<evidence type="ECO:0008006" key="5">
    <source>
        <dbReference type="Google" id="ProtNLM"/>
    </source>
</evidence>
<proteinExistence type="predicted"/>
<keyword evidence="2" id="KW-0812">Transmembrane</keyword>
<dbReference type="EMBL" id="CP016246">
    <property type="protein sequence ID" value="ANQ07939.1"/>
    <property type="molecule type" value="Genomic_DNA"/>
</dbReference>
<evidence type="ECO:0000313" key="3">
    <source>
        <dbReference type="EMBL" id="ANQ07939.1"/>
    </source>
</evidence>
<keyword evidence="2" id="KW-0472">Membrane</keyword>
<dbReference type="OrthoDB" id="388393at2759"/>
<organism evidence="3 4">
    <name type="scientific">Plasmodium coatneyi</name>
    <dbReference type="NCBI Taxonomy" id="208452"/>
    <lineage>
        <taxon>Eukaryota</taxon>
        <taxon>Sar</taxon>
        <taxon>Alveolata</taxon>
        <taxon>Apicomplexa</taxon>
        <taxon>Aconoidasida</taxon>
        <taxon>Haemosporida</taxon>
        <taxon>Plasmodiidae</taxon>
        <taxon>Plasmodium</taxon>
    </lineage>
</organism>
<sequence length="553" mass="62797">MAPDQEKDKLPSQKVYEALDGSGSTSECKTTVIEKSLLWSRTYVGQHKEEIKKACCYASELGRNEEPLHNYRCPFLFYWIIDKIKGALHSGVYQEATQDVYILLNSFKPEWKCSNAYNGMGEYVFKYSKEVFDHNYNIRVLRNNPSCDQYMQGREYTTHLEGAKTAYGWLSGNCTTATNESYCPYIKLENNQWIPKELSQLECDAVVAADLESKAAGLTGPLTEEHLNKLPSVKIYKQLDGKAESYSNKDCNTEVMQGLQEKVTDNSTREKIMRVLCYIHEIKGNKGEGRTWCDLFYYWMGGILSEALTDDFDFQSTMNSCYSRMDGSKEKHGCNFMYLFEKKLFKALKMLFHYKLDEVIIKKQLEGGNKKCTEKYHTYLEDVKKAYKKIKQNCTNERNRECYNKFEELYEGYENEEDLGLNCELTGAGHGKEAEGSPNQGKKAEGSPNQGKKAEGTPNQGKKVEGGSAASSAIAPAAVSGGALAALGLPALAYFFYKYKPFFLNKRNHSGGGSRKKRSLRRKFNEFEEDDDTLTTINLSEYSIPYTSSSSSR</sequence>
<keyword evidence="4" id="KW-1185">Reference proteome</keyword>
<dbReference type="KEGG" id="pcot:PCOAH_00021350"/>
<dbReference type="AlphaFoldDB" id="A0A1B1DZ98"/>
<accession>A0A1B1DZ98</accession>
<name>A0A1B1DZ98_9APIC</name>
<gene>
    <name evidence="3" type="ORF">PCOAH_00021350</name>
</gene>
<dbReference type="VEuPathDB" id="PlasmoDB:PCOAH_00021350"/>
<dbReference type="GeneID" id="30908861"/>
<feature type="region of interest" description="Disordered" evidence="1">
    <location>
        <begin position="429"/>
        <end position="467"/>
    </location>
</feature>
<dbReference type="RefSeq" id="XP_019914634.1">
    <property type="nucleotide sequence ID" value="XM_020058942.1"/>
</dbReference>
<protein>
    <recommendedName>
        <fullName evidence="5">KIR protein</fullName>
    </recommendedName>
</protein>
<reference evidence="4" key="1">
    <citation type="submission" date="2016-06" db="EMBL/GenBank/DDBJ databases">
        <title>First high quality genome sequence of Plasmodium coatneyi using continuous long reads from single molecule, real-time sequencing.</title>
        <authorList>
            <person name="Chien J.-T."/>
            <person name="Pakala S.B."/>
            <person name="Geraldo J.A."/>
            <person name="Lapp S.A."/>
            <person name="Barnwell J.W."/>
            <person name="Kissinger J.C."/>
            <person name="Galinski M.R."/>
            <person name="Humphrey J.C."/>
        </authorList>
    </citation>
    <scope>NUCLEOTIDE SEQUENCE [LARGE SCALE GENOMIC DNA]</scope>
    <source>
        <strain evidence="4">Hackeri</strain>
    </source>
</reference>
<evidence type="ECO:0000256" key="1">
    <source>
        <dbReference type="SAM" id="MobiDB-lite"/>
    </source>
</evidence>
<dbReference type="InterPro" id="IPR008780">
    <property type="entry name" value="Plasmodium_Vir"/>
</dbReference>
<evidence type="ECO:0000256" key="2">
    <source>
        <dbReference type="SAM" id="Phobius"/>
    </source>
</evidence>